<feature type="compositionally biased region" description="Basic and acidic residues" evidence="5">
    <location>
        <begin position="461"/>
        <end position="476"/>
    </location>
</feature>
<evidence type="ECO:0000313" key="7">
    <source>
        <dbReference type="EMBL" id="KAK3730695.1"/>
    </source>
</evidence>
<keyword evidence="4" id="KW-0539">Nucleus</keyword>
<keyword evidence="8" id="KW-1185">Reference proteome</keyword>
<dbReference type="GO" id="GO:0051315">
    <property type="term" value="P:attachment of mitotic spindle microtubules to kinetochore"/>
    <property type="evidence" value="ECO:0007669"/>
    <property type="project" value="TreeGrafter"/>
</dbReference>
<dbReference type="PANTHER" id="PTHR16684">
    <property type="entry name" value="CENTROMERE PROTEIN C"/>
    <property type="match status" value="1"/>
</dbReference>
<dbReference type="InterPro" id="IPR014710">
    <property type="entry name" value="RmlC-like_jellyroll"/>
</dbReference>
<dbReference type="GO" id="GO:0051382">
    <property type="term" value="P:kinetochore assembly"/>
    <property type="evidence" value="ECO:0007669"/>
    <property type="project" value="InterPro"/>
</dbReference>
<feature type="region of interest" description="Disordered" evidence="5">
    <location>
        <begin position="1212"/>
        <end position="1255"/>
    </location>
</feature>
<feature type="compositionally biased region" description="Basic and acidic residues" evidence="5">
    <location>
        <begin position="580"/>
        <end position="597"/>
    </location>
</feature>
<evidence type="ECO:0000256" key="5">
    <source>
        <dbReference type="SAM" id="MobiDB-lite"/>
    </source>
</evidence>
<comment type="similarity">
    <text evidence="2">Belongs to the CENP-C/MIF2 family.</text>
</comment>
<feature type="region of interest" description="Disordered" evidence="5">
    <location>
        <begin position="643"/>
        <end position="816"/>
    </location>
</feature>
<evidence type="ECO:0000256" key="3">
    <source>
        <dbReference type="ARBA" id="ARBA00023125"/>
    </source>
</evidence>
<dbReference type="InterPro" id="IPR025974">
    <property type="entry name" value="Mif2/CENP-C_cupin"/>
</dbReference>
<feature type="compositionally biased region" description="Basic and acidic residues" evidence="5">
    <location>
        <begin position="697"/>
        <end position="709"/>
    </location>
</feature>
<feature type="compositionally biased region" description="Basic residues" evidence="5">
    <location>
        <begin position="1029"/>
        <end position="1040"/>
    </location>
</feature>
<dbReference type="EMBL" id="JAWDGP010007062">
    <property type="protein sequence ID" value="KAK3730695.1"/>
    <property type="molecule type" value="Genomic_DNA"/>
</dbReference>
<feature type="compositionally biased region" description="Polar residues" evidence="5">
    <location>
        <begin position="669"/>
        <end position="690"/>
    </location>
</feature>
<comment type="caution">
    <text evidence="7">The sequence shown here is derived from an EMBL/GenBank/DDBJ whole genome shotgun (WGS) entry which is preliminary data.</text>
</comment>
<dbReference type="Proteomes" id="UP001283361">
    <property type="component" value="Unassembled WGS sequence"/>
</dbReference>
<dbReference type="GO" id="GO:0000776">
    <property type="term" value="C:kinetochore"/>
    <property type="evidence" value="ECO:0007669"/>
    <property type="project" value="InterPro"/>
</dbReference>
<reference evidence="7" key="1">
    <citation type="journal article" date="2023" name="G3 (Bethesda)">
        <title>A reference genome for the long-term kleptoplast-retaining sea slug Elysia crispata morphotype clarki.</title>
        <authorList>
            <person name="Eastman K.E."/>
            <person name="Pendleton A.L."/>
            <person name="Shaikh M.A."/>
            <person name="Suttiyut T."/>
            <person name="Ogas R."/>
            <person name="Tomko P."/>
            <person name="Gavelis G."/>
            <person name="Widhalm J.R."/>
            <person name="Wisecaver J.H."/>
        </authorList>
    </citation>
    <scope>NUCLEOTIDE SEQUENCE</scope>
    <source>
        <strain evidence="7">ECLA1</strain>
    </source>
</reference>
<dbReference type="PANTHER" id="PTHR16684:SF11">
    <property type="entry name" value="CENTROMERE PROTEIN C"/>
    <property type="match status" value="1"/>
</dbReference>
<evidence type="ECO:0000256" key="2">
    <source>
        <dbReference type="ARBA" id="ARBA00010291"/>
    </source>
</evidence>
<feature type="region of interest" description="Disordered" evidence="5">
    <location>
        <begin position="318"/>
        <end position="351"/>
    </location>
</feature>
<feature type="compositionally biased region" description="Basic and acidic residues" evidence="5">
    <location>
        <begin position="645"/>
        <end position="668"/>
    </location>
</feature>
<dbReference type="Pfam" id="PF11699">
    <property type="entry name" value="CENP-C_C"/>
    <property type="match status" value="1"/>
</dbReference>
<organism evidence="7 8">
    <name type="scientific">Elysia crispata</name>
    <name type="common">lettuce slug</name>
    <dbReference type="NCBI Taxonomy" id="231223"/>
    <lineage>
        <taxon>Eukaryota</taxon>
        <taxon>Metazoa</taxon>
        <taxon>Spiralia</taxon>
        <taxon>Lophotrochozoa</taxon>
        <taxon>Mollusca</taxon>
        <taxon>Gastropoda</taxon>
        <taxon>Heterobranchia</taxon>
        <taxon>Euthyneura</taxon>
        <taxon>Panpulmonata</taxon>
        <taxon>Sacoglossa</taxon>
        <taxon>Placobranchoidea</taxon>
        <taxon>Plakobranchidae</taxon>
        <taxon>Elysia</taxon>
    </lineage>
</organism>
<feature type="compositionally biased region" description="Polar residues" evidence="5">
    <location>
        <begin position="320"/>
        <end position="344"/>
    </location>
</feature>
<dbReference type="GO" id="GO:0005634">
    <property type="term" value="C:nucleus"/>
    <property type="evidence" value="ECO:0007669"/>
    <property type="project" value="UniProtKB-SubCell"/>
</dbReference>
<name>A0AAE0Y2G1_9GAST</name>
<feature type="compositionally biased region" description="Basic residues" evidence="5">
    <location>
        <begin position="1147"/>
        <end position="1156"/>
    </location>
</feature>
<proteinExistence type="inferred from homology"/>
<feature type="compositionally biased region" description="Basic and acidic residues" evidence="5">
    <location>
        <begin position="1304"/>
        <end position="1313"/>
    </location>
</feature>
<feature type="compositionally biased region" description="Basic and acidic residues" evidence="5">
    <location>
        <begin position="796"/>
        <end position="808"/>
    </location>
</feature>
<dbReference type="InterPro" id="IPR028386">
    <property type="entry name" value="CENP-C/Mif2/cnp3"/>
</dbReference>
<dbReference type="GO" id="GO:0051455">
    <property type="term" value="P:spindle attachment to meiosis I kinetochore"/>
    <property type="evidence" value="ECO:0007669"/>
    <property type="project" value="TreeGrafter"/>
</dbReference>
<feature type="region of interest" description="Disordered" evidence="5">
    <location>
        <begin position="461"/>
        <end position="481"/>
    </location>
</feature>
<dbReference type="Gene3D" id="2.60.120.10">
    <property type="entry name" value="Jelly Rolls"/>
    <property type="match status" value="1"/>
</dbReference>
<feature type="compositionally biased region" description="Basic and acidic residues" evidence="5">
    <location>
        <begin position="517"/>
        <end position="530"/>
    </location>
</feature>
<gene>
    <name evidence="7" type="ORF">RRG08_041475</name>
</gene>
<dbReference type="InterPro" id="IPR011051">
    <property type="entry name" value="RmlC_Cupin_sf"/>
</dbReference>
<dbReference type="SUPFAM" id="SSF51182">
    <property type="entry name" value="RmlC-like cupins"/>
    <property type="match status" value="1"/>
</dbReference>
<feature type="region of interest" description="Disordered" evidence="5">
    <location>
        <begin position="226"/>
        <end position="295"/>
    </location>
</feature>
<evidence type="ECO:0000256" key="4">
    <source>
        <dbReference type="ARBA" id="ARBA00023242"/>
    </source>
</evidence>
<protein>
    <recommendedName>
        <fullName evidence="6">Mif2/CENP-C cupin domain-containing protein</fullName>
    </recommendedName>
</protein>
<sequence length="1658" mass="184254">MVHVDTMEDSVHIYNPLNHGKGVGRRTGKIIQKKRNVNNGVENFEDYLSSDGDMTLNDTHPSTLKMRKTPTNYSVDSKVSEDGKIVNLLTRNSNLGRRTGKVIEKKRNIANGVDNFEDYLSSDGEMSLNITDASSMESRDNHSTVSTRSSKRLKQDLQAPTITEMAASKLLQKSGSSSEVSQGLTTASLLTRNSRFGRRTGKDLLAGKDPADLNNFSNYLSDFNETASLLPSPPQPSNRSQSADSARSKMSPKPCQSESGASGEEHDLATTYVPEAGNENLLKKSSDEEGLTGRLSLNPRCSFKSNCCDLEQLSLDKESTPNATRKSYSEISSEQEFKGQNSNESQKKKVPKRKSSLAWLAIRNSAKRKSFCGNAIDLEIGSDPSKENEAAEKDVAEKSIDHPIDLTITEVISPVRERLKKDFSKDSNSEKLNASELSDYIYDVQVDESIYFKITPGQRNDRESLKQSKYTGKEQSDNQDLEMSLSSYSLKRQSQSKVDISVASSPEGEADLKQINDGVKQKAEKSEKFTKNAAPNRSKNTLTDANTEIIANLSNLGDSVSGTQSEIKETNVSSICKGSGGDHKFDEKSNKNSEVSKMRGTNIRNTNTTVDCDKSLLPESEITLNGIPAISFKNYKFNDTGSESEIEKISDVSRDSSKVENVHDDKMFSKQNHSLKTLSVGSMEPAQSNDQAEESDEQLRVSSKQELKPLKTNFTSRKSSNDLHFTSVSSKTIPHSNTSSGVCDSGSKLQKKVSKKSARRMLDLSQEEDSEGTASEEAMETMNIGNEHPVLKPRRGRSDKSKKFDELPSKLSLNSPHVKTNTEAVFMSISSKKSELSVLQKEFAEDKTLGLKHNKTKRSFQEEKAATGVLNEISAHENIRNIKTVMTDLQNIEVDLLRENARKRKSFKNLNMTDGQTEHDSQSPQLCEMSFKKKKKDSCSQSKLQNCESADVMTTMASKLSFMPGELKETPKTGNRQRFRNYRKKIFYACEPELSDNSGYKQLQNSHVVNSEDQQTGRVRTKMVESRRNPRTVMKKSKSQKLKELRKSKDKSQKVVVKKRQVGKSKHLHGEESVTSKMNGQNMNKDPSDSLEQIIDDHTEKEKISPGKEQYDSDAASYLEQRNIHKEGPSNQTEFVVTYAGKLKSASGKKRGRPRKSSLVSEKGRASLRSANADPTENMESPVSVRLIDSLPSVTPRSGVSFRKVRKESLMREACHSSQDSGNVKSDLFHNEESKSIPLRKRGRPCKAAASSGDKNFCSSENLNGGTCSDGNESISTPLSMKLIDSLPHVTPQSGVSFRRPKSHSTETEDRSNNPDPYELSLQRFKEPDFKSTPCGRTTKEANGLTSCLRDSSVVRPFKKGRRVRINSFITSQPTETDGECLMAPDATSTTMLSLSSSPVHYAETTLSVETNVGQHSLLLPDLSHYIVRPEKVEPTGLRRSSRTRVKPVAGYKGERVVYRRDSTGFGLVVDAIQPSVGEAKIKANEEKKRKIRLKKKLKAMNVPLKPNKRLSSHVHNLSLEITQGDSLPAVNPETQEEVLIEIVSRRSNVCWKGPELEPVLDTDPLAGCVQLQQPSFSSGEIQLRALGKKAYEETMETLIYNVILGKVMLTINDKSTMIESGDDFCIPRGSAYGIKNLRRDVARLHFVCLHDNPQDNL</sequence>
<dbReference type="GO" id="GO:0019237">
    <property type="term" value="F:centromeric DNA binding"/>
    <property type="evidence" value="ECO:0007669"/>
    <property type="project" value="InterPro"/>
</dbReference>
<keyword evidence="3" id="KW-0238">DNA-binding</keyword>
<evidence type="ECO:0000259" key="6">
    <source>
        <dbReference type="Pfam" id="PF11699"/>
    </source>
</evidence>
<feature type="region of interest" description="Disordered" evidence="5">
    <location>
        <begin position="517"/>
        <end position="545"/>
    </location>
</feature>
<feature type="compositionally biased region" description="Basic residues" evidence="5">
    <location>
        <begin position="1056"/>
        <end position="1067"/>
    </location>
</feature>
<feature type="domain" description="Mif2/CENP-C cupin" evidence="6">
    <location>
        <begin position="1572"/>
        <end position="1648"/>
    </location>
</feature>
<feature type="compositionally biased region" description="Polar residues" evidence="5">
    <location>
        <begin position="1169"/>
        <end position="1181"/>
    </location>
</feature>
<accession>A0AAE0Y2G1</accession>
<feature type="compositionally biased region" description="Polar residues" evidence="5">
    <location>
        <begin position="712"/>
        <end position="742"/>
    </location>
</feature>
<feature type="compositionally biased region" description="Basic and acidic residues" evidence="5">
    <location>
        <begin position="1041"/>
        <end position="1053"/>
    </location>
</feature>
<feature type="region of interest" description="Disordered" evidence="5">
    <location>
        <begin position="571"/>
        <end position="601"/>
    </location>
</feature>
<comment type="subcellular location">
    <subcellularLocation>
        <location evidence="1">Nucleus</location>
    </subcellularLocation>
</comment>
<feature type="compositionally biased region" description="Polar residues" evidence="5">
    <location>
        <begin position="533"/>
        <end position="545"/>
    </location>
</feature>
<feature type="compositionally biased region" description="Basic residues" evidence="5">
    <location>
        <begin position="749"/>
        <end position="759"/>
    </location>
</feature>
<feature type="region of interest" description="Disordered" evidence="5">
    <location>
        <begin position="1290"/>
        <end position="1320"/>
    </location>
</feature>
<feature type="region of interest" description="Disordered" evidence="5">
    <location>
        <begin position="1143"/>
        <end position="1183"/>
    </location>
</feature>
<feature type="compositionally biased region" description="Polar residues" evidence="5">
    <location>
        <begin position="1005"/>
        <end position="1018"/>
    </location>
</feature>
<feature type="region of interest" description="Disordered" evidence="5">
    <location>
        <begin position="1005"/>
        <end position="1090"/>
    </location>
</feature>
<evidence type="ECO:0000313" key="8">
    <source>
        <dbReference type="Proteomes" id="UP001283361"/>
    </source>
</evidence>
<feature type="compositionally biased region" description="Polar residues" evidence="5">
    <location>
        <begin position="1075"/>
        <end position="1085"/>
    </location>
</feature>
<evidence type="ECO:0000256" key="1">
    <source>
        <dbReference type="ARBA" id="ARBA00004123"/>
    </source>
</evidence>
<feature type="region of interest" description="Disordered" evidence="5">
    <location>
        <begin position="134"/>
        <end position="158"/>
    </location>
</feature>